<evidence type="ECO:0000313" key="5">
    <source>
        <dbReference type="Proteomes" id="UP001285244"/>
    </source>
</evidence>
<dbReference type="PANTHER" id="PTHR42760">
    <property type="entry name" value="SHORT-CHAIN DEHYDROGENASES/REDUCTASES FAMILY MEMBER"/>
    <property type="match status" value="1"/>
</dbReference>
<dbReference type="Pfam" id="PF00106">
    <property type="entry name" value="adh_short"/>
    <property type="match status" value="1"/>
</dbReference>
<dbReference type="CDD" id="cd05233">
    <property type="entry name" value="SDR_c"/>
    <property type="match status" value="1"/>
</dbReference>
<dbReference type="InterPro" id="IPR002347">
    <property type="entry name" value="SDR_fam"/>
</dbReference>
<keyword evidence="5" id="KW-1185">Reference proteome</keyword>
<dbReference type="NCBIfam" id="NF004817">
    <property type="entry name" value="PRK06171.1"/>
    <property type="match status" value="1"/>
</dbReference>
<proteinExistence type="inferred from homology"/>
<dbReference type="Gene3D" id="3.40.50.720">
    <property type="entry name" value="NAD(P)-binding Rossmann-like Domain"/>
    <property type="match status" value="1"/>
</dbReference>
<dbReference type="PROSITE" id="PS00061">
    <property type="entry name" value="ADH_SHORT"/>
    <property type="match status" value="1"/>
</dbReference>
<reference evidence="4 5" key="1">
    <citation type="submission" date="2022-03" db="EMBL/GenBank/DDBJ databases">
        <title>Novel taxa within the pig intestine.</title>
        <authorList>
            <person name="Wylensek D."/>
            <person name="Bishof K."/>
            <person name="Afrizal A."/>
            <person name="Clavel T."/>
        </authorList>
    </citation>
    <scope>NUCLEOTIDE SEQUENCE [LARGE SCALE GENOMIC DNA]</scope>
    <source>
        <strain evidence="4 5">Cla-KB-P134</strain>
    </source>
</reference>
<evidence type="ECO:0000256" key="1">
    <source>
        <dbReference type="ARBA" id="ARBA00006484"/>
    </source>
</evidence>
<gene>
    <name evidence="4" type="ORF">MOZ64_11235</name>
</gene>
<dbReference type="InterPro" id="IPR020904">
    <property type="entry name" value="Sc_DH/Rdtase_CS"/>
</dbReference>
<dbReference type="SUPFAM" id="SSF51735">
    <property type="entry name" value="NAD(P)-binding Rossmann-fold domains"/>
    <property type="match status" value="1"/>
</dbReference>
<evidence type="ECO:0000256" key="2">
    <source>
        <dbReference type="ARBA" id="ARBA00023002"/>
    </source>
</evidence>
<keyword evidence="2 4" id="KW-0560">Oxidoreductase</keyword>
<organism evidence="4 5">
    <name type="scientific">Absicoccus intestinalis</name>
    <dbReference type="NCBI Taxonomy" id="2926319"/>
    <lineage>
        <taxon>Bacteria</taxon>
        <taxon>Bacillati</taxon>
        <taxon>Bacillota</taxon>
        <taxon>Erysipelotrichia</taxon>
        <taxon>Erysipelotrichales</taxon>
        <taxon>Erysipelotrichaceae</taxon>
        <taxon>Absicoccus</taxon>
    </lineage>
</organism>
<dbReference type="InterPro" id="IPR036291">
    <property type="entry name" value="NAD(P)-bd_dom_sf"/>
</dbReference>
<dbReference type="Proteomes" id="UP001285244">
    <property type="component" value="Unassembled WGS sequence"/>
</dbReference>
<dbReference type="EC" id="1.1.1.140" evidence="4"/>
<comment type="similarity">
    <text evidence="1 3">Belongs to the short-chain dehydrogenases/reductases (SDR) family.</text>
</comment>
<dbReference type="PANTHER" id="PTHR42760:SF133">
    <property type="entry name" value="3-OXOACYL-[ACYL-CARRIER-PROTEIN] REDUCTASE"/>
    <property type="match status" value="1"/>
</dbReference>
<dbReference type="RefSeq" id="WP_320326652.1">
    <property type="nucleotide sequence ID" value="NZ_JALBUS010000028.1"/>
</dbReference>
<dbReference type="PRINTS" id="PR00080">
    <property type="entry name" value="SDRFAMILY"/>
</dbReference>
<accession>A0ABU4WSH6</accession>
<comment type="caution">
    <text evidence="4">The sequence shown here is derived from an EMBL/GenBank/DDBJ whole genome shotgun (WGS) entry which is preliminary data.</text>
</comment>
<dbReference type="PRINTS" id="PR00081">
    <property type="entry name" value="GDHRDH"/>
</dbReference>
<dbReference type="GO" id="GO:0009010">
    <property type="term" value="F:sorbitol-6-phosphate 2-dehydrogenase activity"/>
    <property type="evidence" value="ECO:0007669"/>
    <property type="project" value="UniProtKB-EC"/>
</dbReference>
<name>A0ABU4WSH6_9FIRM</name>
<sequence>MHKWLDLENKVVIVTGGASGIGQRMCQSFMEQGAQVVIADLCVQEKMENCLSIRCDVTRKDEVERMVHQVMETFGRIDILVNNAGISIPRLLVDDRSKYELDDTVFDQTINLNVKGSFHCAQACARIMLRQKYGVIVNVSSECGKEGSFAQGIYSASKAAIDSLTRTWAKELSPHGIRVVAIAPGPMEATALFNSAYIDAMCHCRHITKEEMQKNYDTVTLLGREGHLEEIANTVLFLVSNRASFITGTTINVSGGKSRG</sequence>
<dbReference type="EMBL" id="JALBUS010000028">
    <property type="protein sequence ID" value="MDX8418407.1"/>
    <property type="molecule type" value="Genomic_DNA"/>
</dbReference>
<evidence type="ECO:0000313" key="4">
    <source>
        <dbReference type="EMBL" id="MDX8418407.1"/>
    </source>
</evidence>
<evidence type="ECO:0000256" key="3">
    <source>
        <dbReference type="RuleBase" id="RU000363"/>
    </source>
</evidence>
<protein>
    <submittedName>
        <fullName evidence="4">Sorbitol-6-phosphate dehydrogenase subunit</fullName>
        <ecNumber evidence="4">1.1.1.140</ecNumber>
    </submittedName>
</protein>